<evidence type="ECO:0000256" key="1">
    <source>
        <dbReference type="SAM" id="Phobius"/>
    </source>
</evidence>
<dbReference type="Proteomes" id="UP000325212">
    <property type="component" value="Unassembled WGS sequence"/>
</dbReference>
<sequence>MSMVYILLIFIVLKFLRILNGKNKRIKFPNLWLLPILLILMIVEDYAKTLSFSLKEIMIIIICSIIGIGVGIIRGRTLKYSKDEAKGEVYYNESYLSLGVYVFLIVVKSAFRYIGGNITSFIGIGILAFGCASMVGRSLWLSYKYFKILGDVQ</sequence>
<organism evidence="2 3">
    <name type="scientific">Clostridium diolis</name>
    <dbReference type="NCBI Taxonomy" id="223919"/>
    <lineage>
        <taxon>Bacteria</taxon>
        <taxon>Bacillati</taxon>
        <taxon>Bacillota</taxon>
        <taxon>Clostridia</taxon>
        <taxon>Eubacteriales</taxon>
        <taxon>Clostridiaceae</taxon>
        <taxon>Clostridium</taxon>
    </lineage>
</organism>
<reference evidence="2 3" key="1">
    <citation type="submission" date="2019-06" db="EMBL/GenBank/DDBJ databases">
        <title>Draft genome sequence of Clostridium diolis DSM 15410.</title>
        <authorList>
            <person name="Kobayashi H."/>
            <person name="Tanizawa Y."/>
            <person name="Tohno M."/>
        </authorList>
    </citation>
    <scope>NUCLEOTIDE SEQUENCE [LARGE SCALE GENOMIC DNA]</scope>
    <source>
        <strain evidence="2 3">DSM 15410</strain>
    </source>
</reference>
<proteinExistence type="predicted"/>
<keyword evidence="1" id="KW-0472">Membrane</keyword>
<gene>
    <name evidence="2" type="ORF">CDIOL_51730</name>
</gene>
<name>A0AAV3W6U6_9CLOT</name>
<keyword evidence="3" id="KW-1185">Reference proteome</keyword>
<comment type="caution">
    <text evidence="2">The sequence shown here is derived from an EMBL/GenBank/DDBJ whole genome shotgun (WGS) entry which is preliminary data.</text>
</comment>
<evidence type="ECO:0000313" key="3">
    <source>
        <dbReference type="Proteomes" id="UP000325212"/>
    </source>
</evidence>
<dbReference type="EMBL" id="BJLA01000040">
    <property type="protein sequence ID" value="GEA34250.1"/>
    <property type="molecule type" value="Genomic_DNA"/>
</dbReference>
<protein>
    <submittedName>
        <fullName evidence="2">DUF1453 domain-containing protein</fullName>
    </submittedName>
</protein>
<evidence type="ECO:0000313" key="2">
    <source>
        <dbReference type="EMBL" id="GEA34250.1"/>
    </source>
</evidence>
<feature type="transmembrane region" description="Helical" evidence="1">
    <location>
        <begin position="31"/>
        <end position="47"/>
    </location>
</feature>
<keyword evidence="1" id="KW-0812">Transmembrane</keyword>
<feature type="transmembrane region" description="Helical" evidence="1">
    <location>
        <begin position="54"/>
        <end position="74"/>
    </location>
</feature>
<accession>A0AAV3W6U6</accession>
<keyword evidence="1" id="KW-1133">Transmembrane helix</keyword>
<dbReference type="AlphaFoldDB" id="A0AAV3W6U6"/>
<feature type="transmembrane region" description="Helical" evidence="1">
    <location>
        <begin position="94"/>
        <end position="111"/>
    </location>
</feature>
<feature type="transmembrane region" description="Helical" evidence="1">
    <location>
        <begin position="118"/>
        <end position="140"/>
    </location>
</feature>